<evidence type="ECO:0000259" key="2">
    <source>
        <dbReference type="PROSITE" id="PS51898"/>
    </source>
</evidence>
<dbReference type="Pfam" id="PF00589">
    <property type="entry name" value="Phage_integrase"/>
    <property type="match status" value="1"/>
</dbReference>
<dbReference type="EMBL" id="VZZK01000049">
    <property type="protein sequence ID" value="KAB1072372.1"/>
    <property type="molecule type" value="Genomic_DNA"/>
</dbReference>
<accession>A0A6L3SRX8</accession>
<organism evidence="3 4">
    <name type="scientific">Methylobacterium soli</name>
    <dbReference type="NCBI Taxonomy" id="553447"/>
    <lineage>
        <taxon>Bacteria</taxon>
        <taxon>Pseudomonadati</taxon>
        <taxon>Pseudomonadota</taxon>
        <taxon>Alphaproteobacteria</taxon>
        <taxon>Hyphomicrobiales</taxon>
        <taxon>Methylobacteriaceae</taxon>
        <taxon>Methylobacterium</taxon>
    </lineage>
</organism>
<dbReference type="InterPro" id="IPR013762">
    <property type="entry name" value="Integrase-like_cat_sf"/>
</dbReference>
<comment type="caution">
    <text evidence="3">The sequence shown here is derived from an EMBL/GenBank/DDBJ whole genome shotgun (WGS) entry which is preliminary data.</text>
</comment>
<sequence>MAAHRDEGSDPLNRRLGEPVSGFRTARLRGARTNAAAKVGLGNARGVCWHAARRDGGPAVAVHRLSRGEIRVRHSLSHYDGLKGPKSAAGNRNVPMSAIVKQRLLALHRYMDGPSEGFVFIGRDGRNLDAIGLYCSRYLRAMKVAGLLNDDGKPKFTLHALRHAAASLLIAEGLSPLHIMSIMGHAEIGTTMNIYGHLFPEDVAARNSIDAIGTRFGATTERQDVLTD</sequence>
<proteinExistence type="predicted"/>
<dbReference type="CDD" id="cd01189">
    <property type="entry name" value="INT_ICEBs1_C_like"/>
    <property type="match status" value="1"/>
</dbReference>
<dbReference type="GO" id="GO:0003677">
    <property type="term" value="F:DNA binding"/>
    <property type="evidence" value="ECO:0007669"/>
    <property type="project" value="InterPro"/>
</dbReference>
<protein>
    <submittedName>
        <fullName evidence="3">Site-specific integrase</fullName>
    </submittedName>
</protein>
<feature type="domain" description="Tyr recombinase" evidence="2">
    <location>
        <begin position="7"/>
        <end position="208"/>
    </location>
</feature>
<dbReference type="InterPro" id="IPR011010">
    <property type="entry name" value="DNA_brk_join_enz"/>
</dbReference>
<dbReference type="OrthoDB" id="9785687at2"/>
<dbReference type="InterPro" id="IPR002104">
    <property type="entry name" value="Integrase_catalytic"/>
</dbReference>
<gene>
    <name evidence="3" type="ORF">F6X53_28200</name>
</gene>
<dbReference type="GO" id="GO:0015074">
    <property type="term" value="P:DNA integration"/>
    <property type="evidence" value="ECO:0007669"/>
    <property type="project" value="InterPro"/>
</dbReference>
<dbReference type="SUPFAM" id="SSF56349">
    <property type="entry name" value="DNA breaking-rejoining enzymes"/>
    <property type="match status" value="1"/>
</dbReference>
<evidence type="ECO:0000313" key="4">
    <source>
        <dbReference type="Proteomes" id="UP000474159"/>
    </source>
</evidence>
<keyword evidence="1" id="KW-0233">DNA recombination</keyword>
<dbReference type="Proteomes" id="UP000474159">
    <property type="component" value="Unassembled WGS sequence"/>
</dbReference>
<reference evidence="3 4" key="1">
    <citation type="submission" date="2019-09" db="EMBL/GenBank/DDBJ databases">
        <title>YIM 48816 draft genome.</title>
        <authorList>
            <person name="Jiang L."/>
        </authorList>
    </citation>
    <scope>NUCLEOTIDE SEQUENCE [LARGE SCALE GENOMIC DNA]</scope>
    <source>
        <strain evidence="3 4">YIM 48816</strain>
    </source>
</reference>
<name>A0A6L3SRX8_9HYPH</name>
<dbReference type="AlphaFoldDB" id="A0A6L3SRX8"/>
<dbReference type="PROSITE" id="PS51898">
    <property type="entry name" value="TYR_RECOMBINASE"/>
    <property type="match status" value="1"/>
</dbReference>
<keyword evidence="4" id="KW-1185">Reference proteome</keyword>
<evidence type="ECO:0000313" key="3">
    <source>
        <dbReference type="EMBL" id="KAB1072372.1"/>
    </source>
</evidence>
<dbReference type="GO" id="GO:0006310">
    <property type="term" value="P:DNA recombination"/>
    <property type="evidence" value="ECO:0007669"/>
    <property type="project" value="UniProtKB-KW"/>
</dbReference>
<dbReference type="Gene3D" id="1.10.443.10">
    <property type="entry name" value="Intergrase catalytic core"/>
    <property type="match status" value="1"/>
</dbReference>
<evidence type="ECO:0000256" key="1">
    <source>
        <dbReference type="ARBA" id="ARBA00023172"/>
    </source>
</evidence>